<keyword evidence="3" id="KW-1185">Reference proteome</keyword>
<reference evidence="2 3" key="1">
    <citation type="journal article" date="2018" name="Sci. Rep.">
        <title>Genomic signatures of local adaptation to the degree of environmental predictability in rotifers.</title>
        <authorList>
            <person name="Franch-Gras L."/>
            <person name="Hahn C."/>
            <person name="Garcia-Roger E.M."/>
            <person name="Carmona M.J."/>
            <person name="Serra M."/>
            <person name="Gomez A."/>
        </authorList>
    </citation>
    <scope>NUCLEOTIDE SEQUENCE [LARGE SCALE GENOMIC DNA]</scope>
    <source>
        <strain evidence="2">HYR1</strain>
    </source>
</reference>
<protein>
    <submittedName>
        <fullName evidence="2">Uncharacterized protein</fullName>
    </submittedName>
</protein>
<accession>A0A3M7S6M7</accession>
<keyword evidence="1" id="KW-0472">Membrane</keyword>
<evidence type="ECO:0000256" key="1">
    <source>
        <dbReference type="SAM" id="Phobius"/>
    </source>
</evidence>
<keyword evidence="1" id="KW-1133">Transmembrane helix</keyword>
<organism evidence="2 3">
    <name type="scientific">Brachionus plicatilis</name>
    <name type="common">Marine rotifer</name>
    <name type="synonym">Brachionus muelleri</name>
    <dbReference type="NCBI Taxonomy" id="10195"/>
    <lineage>
        <taxon>Eukaryota</taxon>
        <taxon>Metazoa</taxon>
        <taxon>Spiralia</taxon>
        <taxon>Gnathifera</taxon>
        <taxon>Rotifera</taxon>
        <taxon>Eurotatoria</taxon>
        <taxon>Monogononta</taxon>
        <taxon>Pseudotrocha</taxon>
        <taxon>Ploima</taxon>
        <taxon>Brachionidae</taxon>
        <taxon>Brachionus</taxon>
    </lineage>
</organism>
<sequence>MFKKTKIKLKIKFSKNSTFLAVSIFVNNFTSFYVFEFYNIELSEIKLLKPQTKDKTFLKSIADFELNDSLFYYLIYMNLKSEGEFLKDYK</sequence>
<evidence type="ECO:0000313" key="3">
    <source>
        <dbReference type="Proteomes" id="UP000276133"/>
    </source>
</evidence>
<gene>
    <name evidence="2" type="ORF">BpHYR1_048836</name>
</gene>
<evidence type="ECO:0000313" key="2">
    <source>
        <dbReference type="EMBL" id="RNA31230.1"/>
    </source>
</evidence>
<comment type="caution">
    <text evidence="2">The sequence shown here is derived from an EMBL/GenBank/DDBJ whole genome shotgun (WGS) entry which is preliminary data.</text>
</comment>
<proteinExistence type="predicted"/>
<keyword evidence="1" id="KW-0812">Transmembrane</keyword>
<name>A0A3M7S6M7_BRAPC</name>
<dbReference type="EMBL" id="REGN01001968">
    <property type="protein sequence ID" value="RNA31230.1"/>
    <property type="molecule type" value="Genomic_DNA"/>
</dbReference>
<feature type="transmembrane region" description="Helical" evidence="1">
    <location>
        <begin position="20"/>
        <end position="40"/>
    </location>
</feature>
<dbReference type="Proteomes" id="UP000276133">
    <property type="component" value="Unassembled WGS sequence"/>
</dbReference>
<dbReference type="AlphaFoldDB" id="A0A3M7S6M7"/>